<gene>
    <name evidence="1" type="ORF">A2591_03390</name>
</gene>
<protein>
    <submittedName>
        <fullName evidence="1">Uncharacterized protein</fullName>
    </submittedName>
</protein>
<dbReference type="STRING" id="1802730.A2591_03390"/>
<reference evidence="1 2" key="1">
    <citation type="journal article" date="2016" name="Nat. Commun.">
        <title>Thousands of microbial genomes shed light on interconnected biogeochemical processes in an aquifer system.</title>
        <authorList>
            <person name="Anantharaman K."/>
            <person name="Brown C.T."/>
            <person name="Hug L.A."/>
            <person name="Sharon I."/>
            <person name="Castelle C.J."/>
            <person name="Probst A.J."/>
            <person name="Thomas B.C."/>
            <person name="Singh A."/>
            <person name="Wilkins M.J."/>
            <person name="Karaoz U."/>
            <person name="Brodie E.L."/>
            <person name="Williams K.H."/>
            <person name="Hubbard S.S."/>
            <person name="Banfield J.F."/>
        </authorList>
    </citation>
    <scope>NUCLEOTIDE SEQUENCE [LARGE SCALE GENOMIC DNA]</scope>
</reference>
<organism evidence="1 2">
    <name type="scientific">Candidatus Yonathbacteria bacterium RIFOXYD1_FULL_52_36</name>
    <dbReference type="NCBI Taxonomy" id="1802730"/>
    <lineage>
        <taxon>Bacteria</taxon>
        <taxon>Candidatus Yonathiibacteriota</taxon>
    </lineage>
</organism>
<dbReference type="Proteomes" id="UP000178168">
    <property type="component" value="Unassembled WGS sequence"/>
</dbReference>
<dbReference type="EMBL" id="MHUZ01000035">
    <property type="protein sequence ID" value="OHA84735.1"/>
    <property type="molecule type" value="Genomic_DNA"/>
</dbReference>
<evidence type="ECO:0000313" key="1">
    <source>
        <dbReference type="EMBL" id="OHA84735.1"/>
    </source>
</evidence>
<name>A0A1G2SI74_9BACT</name>
<sequence>MNPMSVRALNHPVGWALLARKSAEKNRLDALYRIVNCEILYDQVAVPFDSPEKVRAVLRTTRMFDLLSQRGLFVAKDGSLGLYQALGKGVPAIDLASLSVEYNSEMLSSHEVQQFEGREHVPGMTLCTIDMVAFEQAIKNKATPPLLITSIGWWGSDQSKE</sequence>
<dbReference type="AlphaFoldDB" id="A0A1G2SI74"/>
<accession>A0A1G2SI74</accession>
<proteinExistence type="predicted"/>
<evidence type="ECO:0000313" key="2">
    <source>
        <dbReference type="Proteomes" id="UP000178168"/>
    </source>
</evidence>
<comment type="caution">
    <text evidence="1">The sequence shown here is derived from an EMBL/GenBank/DDBJ whole genome shotgun (WGS) entry which is preliminary data.</text>
</comment>